<gene>
    <name evidence="1" type="ORF">JOC95_001794</name>
</gene>
<accession>A0ABS2NZ74</accession>
<proteinExistence type="predicted"/>
<dbReference type="EMBL" id="JAFBED010000003">
    <property type="protein sequence ID" value="MBM7619942.1"/>
    <property type="molecule type" value="Genomic_DNA"/>
</dbReference>
<keyword evidence="2" id="KW-1185">Reference proteome</keyword>
<dbReference type="RefSeq" id="WP_204415231.1">
    <property type="nucleotide sequence ID" value="NZ_JAFBED010000003.1"/>
</dbReference>
<comment type="caution">
    <text evidence="1">The sequence shown here is derived from an EMBL/GenBank/DDBJ whole genome shotgun (WGS) entry which is preliminary data.</text>
</comment>
<organism evidence="1 2">
    <name type="scientific">Sutcliffiella tianshenii</name>
    <dbReference type="NCBI Taxonomy" id="1463404"/>
    <lineage>
        <taxon>Bacteria</taxon>
        <taxon>Bacillati</taxon>
        <taxon>Bacillota</taxon>
        <taxon>Bacilli</taxon>
        <taxon>Bacillales</taxon>
        <taxon>Bacillaceae</taxon>
        <taxon>Sutcliffiella</taxon>
    </lineage>
</organism>
<sequence>MYQFSARSCMSCGSNPGQQYSNPTSQGYMGMGQNPFGSYAAAPPPIDPPHYQYGGYASQFMNPYGNPFGGFQQQFQSPPLGHSTLFSPGSMNPYGNPYGGGFQQQFQSPTTPGQSTIFYNGSYPPPPWGTLGLSIGEG</sequence>
<evidence type="ECO:0000313" key="2">
    <source>
        <dbReference type="Proteomes" id="UP000737402"/>
    </source>
</evidence>
<evidence type="ECO:0000313" key="1">
    <source>
        <dbReference type="EMBL" id="MBM7619942.1"/>
    </source>
</evidence>
<dbReference type="Proteomes" id="UP000737402">
    <property type="component" value="Unassembled WGS sequence"/>
</dbReference>
<name>A0ABS2NZ74_9BACI</name>
<reference evidence="1 2" key="1">
    <citation type="submission" date="2021-01" db="EMBL/GenBank/DDBJ databases">
        <title>Genomic Encyclopedia of Type Strains, Phase IV (KMG-IV): sequencing the most valuable type-strain genomes for metagenomic binning, comparative biology and taxonomic classification.</title>
        <authorList>
            <person name="Goeker M."/>
        </authorList>
    </citation>
    <scope>NUCLEOTIDE SEQUENCE [LARGE SCALE GENOMIC DNA]</scope>
    <source>
        <strain evidence="1 2">DSM 25879</strain>
    </source>
</reference>
<protein>
    <submittedName>
        <fullName evidence="1">Uncharacterized protein</fullName>
    </submittedName>
</protein>